<keyword evidence="6 10" id="KW-0274">FAD</keyword>
<evidence type="ECO:0000256" key="4">
    <source>
        <dbReference type="ARBA" id="ARBA00022679"/>
    </source>
</evidence>
<dbReference type="GO" id="GO:0046872">
    <property type="term" value="F:metal ion binding"/>
    <property type="evidence" value="ECO:0007669"/>
    <property type="project" value="UniProtKB-UniRule"/>
</dbReference>
<dbReference type="PANTHER" id="PTHR30040">
    <property type="entry name" value="THIAMINE BIOSYNTHESIS LIPOPROTEIN APBE"/>
    <property type="match status" value="1"/>
</dbReference>
<reference evidence="12 13" key="1">
    <citation type="journal article" date="2015" name="Genome Announc.">
        <title>Expanding the biotechnology potential of lactobacilli through comparative genomics of 213 strains and associated genera.</title>
        <authorList>
            <person name="Sun Z."/>
            <person name="Harris H.M."/>
            <person name="McCann A."/>
            <person name="Guo C."/>
            <person name="Argimon S."/>
            <person name="Zhang W."/>
            <person name="Yang X."/>
            <person name="Jeffery I.B."/>
            <person name="Cooney J.C."/>
            <person name="Kagawa T.F."/>
            <person name="Liu W."/>
            <person name="Song Y."/>
            <person name="Salvetti E."/>
            <person name="Wrobel A."/>
            <person name="Rasinkangas P."/>
            <person name="Parkhill J."/>
            <person name="Rea M.C."/>
            <person name="O'Sullivan O."/>
            <person name="Ritari J."/>
            <person name="Douillard F.P."/>
            <person name="Paul Ross R."/>
            <person name="Yang R."/>
            <person name="Briner A.E."/>
            <person name="Felis G.E."/>
            <person name="de Vos W.M."/>
            <person name="Barrangou R."/>
            <person name="Klaenhammer T.R."/>
            <person name="Caufield P.W."/>
            <person name="Cui Y."/>
            <person name="Zhang H."/>
            <person name="O'Toole P.W."/>
        </authorList>
    </citation>
    <scope>NUCLEOTIDE SEQUENCE [LARGE SCALE GENOMIC DNA]</scope>
    <source>
        <strain evidence="12 13">JCM 15530</strain>
    </source>
</reference>
<keyword evidence="5 10" id="KW-0479">Metal-binding</keyword>
<evidence type="ECO:0000256" key="1">
    <source>
        <dbReference type="ARBA" id="ARBA00011955"/>
    </source>
</evidence>
<keyword evidence="7 10" id="KW-0460">Magnesium</keyword>
<keyword evidence="4 10" id="KW-0808">Transferase</keyword>
<dbReference type="Gene3D" id="3.10.520.10">
    <property type="entry name" value="ApbE-like domains"/>
    <property type="match status" value="1"/>
</dbReference>
<comment type="catalytic activity">
    <reaction evidence="9 10">
        <text>L-threonyl-[protein] + FAD = FMN-L-threonyl-[protein] + AMP + H(+)</text>
        <dbReference type="Rhea" id="RHEA:36847"/>
        <dbReference type="Rhea" id="RHEA-COMP:11060"/>
        <dbReference type="Rhea" id="RHEA-COMP:11061"/>
        <dbReference type="ChEBI" id="CHEBI:15378"/>
        <dbReference type="ChEBI" id="CHEBI:30013"/>
        <dbReference type="ChEBI" id="CHEBI:57692"/>
        <dbReference type="ChEBI" id="CHEBI:74257"/>
        <dbReference type="ChEBI" id="CHEBI:456215"/>
        <dbReference type="EC" id="2.7.1.180"/>
    </reaction>
</comment>
<dbReference type="InterPro" id="IPR003374">
    <property type="entry name" value="ApbE-like_sf"/>
</dbReference>
<evidence type="ECO:0000313" key="13">
    <source>
        <dbReference type="Proteomes" id="UP000050911"/>
    </source>
</evidence>
<keyword evidence="13" id="KW-1185">Reference proteome</keyword>
<dbReference type="EMBL" id="AZCX01000012">
    <property type="protein sequence ID" value="KRK47099.1"/>
    <property type="molecule type" value="Genomic_DNA"/>
</dbReference>
<dbReference type="Proteomes" id="UP000050911">
    <property type="component" value="Unassembled WGS sequence"/>
</dbReference>
<evidence type="ECO:0000256" key="3">
    <source>
        <dbReference type="ARBA" id="ARBA00022630"/>
    </source>
</evidence>
<evidence type="ECO:0000256" key="5">
    <source>
        <dbReference type="ARBA" id="ARBA00022723"/>
    </source>
</evidence>
<dbReference type="AlphaFoldDB" id="A0A0R1HL51"/>
<name>A0A0R1HL51_9LACO</name>
<evidence type="ECO:0000256" key="7">
    <source>
        <dbReference type="ARBA" id="ARBA00022842"/>
    </source>
</evidence>
<proteinExistence type="inferred from homology"/>
<keyword evidence="3 10" id="KW-0285">Flavoprotein</keyword>
<dbReference type="PIRSF" id="PIRSF006268">
    <property type="entry name" value="ApbE"/>
    <property type="match status" value="1"/>
</dbReference>
<evidence type="ECO:0000256" key="6">
    <source>
        <dbReference type="ARBA" id="ARBA00022827"/>
    </source>
</evidence>
<evidence type="ECO:0000256" key="11">
    <source>
        <dbReference type="PIRSR" id="PIRSR006268-2"/>
    </source>
</evidence>
<dbReference type="Pfam" id="PF02424">
    <property type="entry name" value="ApbE"/>
    <property type="match status" value="1"/>
</dbReference>
<feature type="binding site" evidence="11">
    <location>
        <position position="257"/>
    </location>
    <ligand>
        <name>Mg(2+)</name>
        <dbReference type="ChEBI" id="CHEBI:18420"/>
    </ligand>
</feature>
<dbReference type="SUPFAM" id="SSF143631">
    <property type="entry name" value="ApbE-like"/>
    <property type="match status" value="1"/>
</dbReference>
<sequence length="298" mass="32495">MGTVITIQIDAIEPSPILDEVERRLRSYEHRFSANSADSELMQVTHNAGVQPFVVDPELYRLIKIGQQASAVREDNLNIAIGPLVQTWRIGFNDAKVPTPAEIKTALALIDPANIRLDDAAHSVYLTKPGMAIDLGALAKGYFADLIRDYLGAQGVKTALINLGGNVVVMGPNAKHADGDWRVGLQDPVKPRGQFKLVLKLQNKSVVTSGIYERQLTADGHTYHHILDTRTGYPVDTDVVSLTIVSDSSLDGELWTTRLFGQPRNRIMAKVATMAGIDAIVITADGRLVTTLPKSYFG</sequence>
<feature type="binding site" evidence="11">
    <location>
        <position position="137"/>
    </location>
    <ligand>
        <name>Mg(2+)</name>
        <dbReference type="ChEBI" id="CHEBI:18420"/>
    </ligand>
</feature>
<dbReference type="PATRIC" id="fig|1302272.5.peg.718"/>
<protein>
    <recommendedName>
        <fullName evidence="2 10">FAD:protein FMN transferase</fullName>
        <ecNumber evidence="1 10">2.7.1.180</ecNumber>
    </recommendedName>
    <alternativeName>
        <fullName evidence="8 10">Flavin transferase</fullName>
    </alternativeName>
</protein>
<evidence type="ECO:0000256" key="9">
    <source>
        <dbReference type="ARBA" id="ARBA00048540"/>
    </source>
</evidence>
<dbReference type="GO" id="GO:0016740">
    <property type="term" value="F:transferase activity"/>
    <property type="evidence" value="ECO:0007669"/>
    <property type="project" value="UniProtKB-UniRule"/>
</dbReference>
<organism evidence="12 13">
    <name type="scientific">Secundilactobacillus kimchicus JCM 15530</name>
    <dbReference type="NCBI Taxonomy" id="1302272"/>
    <lineage>
        <taxon>Bacteria</taxon>
        <taxon>Bacillati</taxon>
        <taxon>Bacillota</taxon>
        <taxon>Bacilli</taxon>
        <taxon>Lactobacillales</taxon>
        <taxon>Lactobacillaceae</taxon>
        <taxon>Secundilactobacillus</taxon>
    </lineage>
</organism>
<evidence type="ECO:0000256" key="10">
    <source>
        <dbReference type="PIRNR" id="PIRNR006268"/>
    </source>
</evidence>
<evidence type="ECO:0000256" key="8">
    <source>
        <dbReference type="ARBA" id="ARBA00031306"/>
    </source>
</evidence>
<comment type="caution">
    <text evidence="12">The sequence shown here is derived from an EMBL/GenBank/DDBJ whole genome shotgun (WGS) entry which is preliminary data.</text>
</comment>
<evidence type="ECO:0000256" key="2">
    <source>
        <dbReference type="ARBA" id="ARBA00016337"/>
    </source>
</evidence>
<dbReference type="PANTHER" id="PTHR30040:SF2">
    <property type="entry name" value="FAD:PROTEIN FMN TRANSFERASE"/>
    <property type="match status" value="1"/>
</dbReference>
<accession>A0A0R1HL51</accession>
<dbReference type="InterPro" id="IPR024932">
    <property type="entry name" value="ApbE"/>
</dbReference>
<dbReference type="STRING" id="1302272.FC96_GL000719"/>
<gene>
    <name evidence="12" type="ORF">FC96_GL000719</name>
</gene>
<dbReference type="EC" id="2.7.1.180" evidence="1 10"/>
<comment type="similarity">
    <text evidence="10">Belongs to the ApbE family.</text>
</comment>
<comment type="cofactor">
    <cofactor evidence="11">
        <name>Mg(2+)</name>
        <dbReference type="ChEBI" id="CHEBI:18420"/>
    </cofactor>
    <cofactor evidence="11">
        <name>Mn(2+)</name>
        <dbReference type="ChEBI" id="CHEBI:29035"/>
    </cofactor>
    <text evidence="11">Magnesium. Can also use manganese.</text>
</comment>
<evidence type="ECO:0000313" key="12">
    <source>
        <dbReference type="EMBL" id="KRK47099.1"/>
    </source>
</evidence>